<evidence type="ECO:0000256" key="3">
    <source>
        <dbReference type="HAMAP-Rule" id="MF_00524"/>
    </source>
</evidence>
<proteinExistence type="inferred from homology"/>
<name>A0A9D8KGI2_9DELT</name>
<keyword evidence="3" id="KW-0547">Nucleotide-binding</keyword>
<dbReference type="PANTHER" id="PTHR47363:SF1">
    <property type="entry name" value="GLUCOKINASE"/>
    <property type="match status" value="1"/>
</dbReference>
<sequence length="332" mass="36597">MLLVGDIGATKTILGIYSADSRPQNPITSATYPSDRYPDLDTLLNEFIKENRVKITRASFGVAGPVIDRRAKITNLPWTVDVERLKETLNVENVDLFNDICAIAYSIACLEDKDLTTLNKGVPVNRTPIAVIAPGTGLGEAFLTWDGDRDRYRPHASEGGHVDFAPKTQREIELMQYLYRSHKHVSYEDVCCGKGIPNIYNFLKDCGDFRESVWLSDELKGANDPTPIIVGAALSTERECKICEEALSIFISVLAREAGNLVLKVAATGGLYIGGGIPPRIISRLKEERFMEAFLDKGAFAELLSAVPVKVIMNPKAALIGTARYGLDLYRE</sequence>
<protein>
    <recommendedName>
        <fullName evidence="3">Glucokinase</fullName>
        <ecNumber evidence="3">2.7.1.2</ecNumber>
    </recommendedName>
    <alternativeName>
        <fullName evidence="3">Glucose kinase</fullName>
    </alternativeName>
</protein>
<keyword evidence="3" id="KW-0067">ATP-binding</keyword>
<comment type="caution">
    <text evidence="5">The sequence shown here is derived from an EMBL/GenBank/DDBJ whole genome shotgun (WGS) entry which is preliminary data.</text>
</comment>
<organism evidence="5 6">
    <name type="scientific">Candidatus Zymogenus saltonus</name>
    <dbReference type="NCBI Taxonomy" id="2844893"/>
    <lineage>
        <taxon>Bacteria</taxon>
        <taxon>Deltaproteobacteria</taxon>
        <taxon>Candidatus Zymogenia</taxon>
        <taxon>Candidatus Zymogeniales</taxon>
        <taxon>Candidatus Zymogenaceae</taxon>
        <taxon>Candidatus Zymogenus</taxon>
    </lineage>
</organism>
<evidence type="ECO:0000256" key="2">
    <source>
        <dbReference type="ARBA" id="ARBA00022777"/>
    </source>
</evidence>
<dbReference type="PANTHER" id="PTHR47363">
    <property type="entry name" value="GLUCOKINASE"/>
    <property type="match status" value="1"/>
</dbReference>
<keyword evidence="3" id="KW-0324">Glycolysis</keyword>
<dbReference type="GO" id="GO:0005524">
    <property type="term" value="F:ATP binding"/>
    <property type="evidence" value="ECO:0007669"/>
    <property type="project" value="UniProtKB-UniRule"/>
</dbReference>
<comment type="similarity">
    <text evidence="3 4">Belongs to the bacterial glucokinase family.</text>
</comment>
<reference evidence="5" key="2">
    <citation type="submission" date="2021-01" db="EMBL/GenBank/DDBJ databases">
        <authorList>
            <person name="Hahn C.R."/>
            <person name="Youssef N.H."/>
            <person name="Elshahed M."/>
        </authorList>
    </citation>
    <scope>NUCLEOTIDE SEQUENCE</scope>
    <source>
        <strain evidence="5">Zod_Metabat.24</strain>
    </source>
</reference>
<evidence type="ECO:0000313" key="6">
    <source>
        <dbReference type="Proteomes" id="UP000809273"/>
    </source>
</evidence>
<dbReference type="InterPro" id="IPR043129">
    <property type="entry name" value="ATPase_NBD"/>
</dbReference>
<keyword evidence="2 3" id="KW-0418">Kinase</keyword>
<accession>A0A9D8KGI2</accession>
<dbReference type="EMBL" id="JAFGIX010000047">
    <property type="protein sequence ID" value="MBN1573371.1"/>
    <property type="molecule type" value="Genomic_DNA"/>
</dbReference>
<dbReference type="Gene3D" id="3.40.367.20">
    <property type="match status" value="1"/>
</dbReference>
<dbReference type="GO" id="GO:0004340">
    <property type="term" value="F:glucokinase activity"/>
    <property type="evidence" value="ECO:0007669"/>
    <property type="project" value="UniProtKB-UniRule"/>
</dbReference>
<dbReference type="Pfam" id="PF02685">
    <property type="entry name" value="Glucokinase"/>
    <property type="match status" value="1"/>
</dbReference>
<dbReference type="EC" id="2.7.1.2" evidence="3"/>
<dbReference type="GO" id="GO:0005536">
    <property type="term" value="F:D-glucose binding"/>
    <property type="evidence" value="ECO:0007669"/>
    <property type="project" value="InterPro"/>
</dbReference>
<dbReference type="GO" id="GO:0005737">
    <property type="term" value="C:cytoplasm"/>
    <property type="evidence" value="ECO:0007669"/>
    <property type="project" value="UniProtKB-SubCell"/>
</dbReference>
<dbReference type="Proteomes" id="UP000809273">
    <property type="component" value="Unassembled WGS sequence"/>
</dbReference>
<dbReference type="GO" id="GO:0006096">
    <property type="term" value="P:glycolytic process"/>
    <property type="evidence" value="ECO:0007669"/>
    <property type="project" value="UniProtKB-UniRule"/>
</dbReference>
<comment type="subcellular location">
    <subcellularLocation>
        <location evidence="3">Cytoplasm</location>
    </subcellularLocation>
</comment>
<keyword evidence="3" id="KW-0963">Cytoplasm</keyword>
<dbReference type="Gene3D" id="3.30.420.40">
    <property type="match status" value="1"/>
</dbReference>
<dbReference type="AlphaFoldDB" id="A0A9D8KGI2"/>
<comment type="catalytic activity">
    <reaction evidence="3">
        <text>D-glucose + ATP = D-glucose 6-phosphate + ADP + H(+)</text>
        <dbReference type="Rhea" id="RHEA:17825"/>
        <dbReference type="ChEBI" id="CHEBI:4167"/>
        <dbReference type="ChEBI" id="CHEBI:15378"/>
        <dbReference type="ChEBI" id="CHEBI:30616"/>
        <dbReference type="ChEBI" id="CHEBI:61548"/>
        <dbReference type="ChEBI" id="CHEBI:456216"/>
        <dbReference type="EC" id="2.7.1.2"/>
    </reaction>
</comment>
<evidence type="ECO:0000256" key="1">
    <source>
        <dbReference type="ARBA" id="ARBA00022679"/>
    </source>
</evidence>
<dbReference type="NCBIfam" id="TIGR00749">
    <property type="entry name" value="glk"/>
    <property type="match status" value="1"/>
</dbReference>
<gene>
    <name evidence="3 5" type="primary">glk</name>
    <name evidence="5" type="ORF">JW984_09280</name>
</gene>
<evidence type="ECO:0000313" key="5">
    <source>
        <dbReference type="EMBL" id="MBN1573371.1"/>
    </source>
</evidence>
<reference evidence="5" key="1">
    <citation type="journal article" date="2021" name="Environ. Microbiol.">
        <title>Genomic characterization of three novel Desulfobacterota classes expand the metabolic and phylogenetic diversity of the phylum.</title>
        <authorList>
            <person name="Murphy C.L."/>
            <person name="Biggerstaff J."/>
            <person name="Eichhorn A."/>
            <person name="Ewing E."/>
            <person name="Shahan R."/>
            <person name="Soriano D."/>
            <person name="Stewart S."/>
            <person name="VanMol K."/>
            <person name="Walker R."/>
            <person name="Walters P."/>
            <person name="Elshahed M.S."/>
            <person name="Youssef N.H."/>
        </authorList>
    </citation>
    <scope>NUCLEOTIDE SEQUENCE</scope>
    <source>
        <strain evidence="5">Zod_Metabat.24</strain>
    </source>
</reference>
<comment type="caution">
    <text evidence="3">Lacks conserved residue(s) required for the propagation of feature annotation.</text>
</comment>
<dbReference type="InterPro" id="IPR003836">
    <property type="entry name" value="Glucokinase"/>
</dbReference>
<evidence type="ECO:0000256" key="4">
    <source>
        <dbReference type="RuleBase" id="RU004046"/>
    </source>
</evidence>
<dbReference type="CDD" id="cd24008">
    <property type="entry name" value="ASKHA_NBD_GLK"/>
    <property type="match status" value="1"/>
</dbReference>
<dbReference type="HAMAP" id="MF_00524">
    <property type="entry name" value="Glucokinase"/>
    <property type="match status" value="1"/>
</dbReference>
<dbReference type="SUPFAM" id="SSF53067">
    <property type="entry name" value="Actin-like ATPase domain"/>
    <property type="match status" value="1"/>
</dbReference>
<keyword evidence="1 3" id="KW-0808">Transferase</keyword>